<name>A0AAU8DLS6_9ACTN</name>
<dbReference type="CDD" id="cd10959">
    <property type="entry name" value="CE4_NodB_like_3"/>
    <property type="match status" value="1"/>
</dbReference>
<dbReference type="RefSeq" id="WP_353648554.1">
    <property type="nucleotide sequence ID" value="NZ_CP159218.1"/>
</dbReference>
<dbReference type="Pfam" id="PF01522">
    <property type="entry name" value="Polysacc_deac_1"/>
    <property type="match status" value="1"/>
</dbReference>
<evidence type="ECO:0000313" key="2">
    <source>
        <dbReference type="EMBL" id="XCG62939.1"/>
    </source>
</evidence>
<evidence type="ECO:0000259" key="1">
    <source>
        <dbReference type="PROSITE" id="PS51677"/>
    </source>
</evidence>
<dbReference type="EMBL" id="CP159218">
    <property type="protein sequence ID" value="XCG62939.1"/>
    <property type="molecule type" value="Genomic_DNA"/>
</dbReference>
<dbReference type="Gene3D" id="3.20.20.370">
    <property type="entry name" value="Glycoside hydrolase/deacetylase"/>
    <property type="match status" value="1"/>
</dbReference>
<dbReference type="InterPro" id="IPR002509">
    <property type="entry name" value="NODB_dom"/>
</dbReference>
<dbReference type="InterPro" id="IPR011330">
    <property type="entry name" value="Glyco_hydro/deAcase_b/a-brl"/>
</dbReference>
<accession>A0AAU8DLS6</accession>
<dbReference type="PROSITE" id="PS51677">
    <property type="entry name" value="NODB"/>
    <property type="match status" value="1"/>
</dbReference>
<dbReference type="PANTHER" id="PTHR10587:SF137">
    <property type="entry name" value="4-DEOXY-4-FORMAMIDO-L-ARABINOSE-PHOSPHOUNDECAPRENOL DEFORMYLASE ARND-RELATED"/>
    <property type="match status" value="1"/>
</dbReference>
<gene>
    <name evidence="2" type="ORF">ABLG96_17220</name>
</gene>
<sequence>MSALDRVSTAVKSGIKSRLTFIGSMVSVQTDRNEFALTFDDGPGPGGTDLLLPVLDKHGARATFFVLLTAARRHPALLQEIVAAGHEVALHGVDHRALTSVPHSDVVVRQQEGKAELEQLVGAPVRFMRPPYGSQSLRTWRATRAAGLTPALWGPTTWDWRDIPQTERIEHCLASLEPGAILLAHDRFADGTDGVDDGPGPVVDRVALIDSVLAGARERSLVARSLGDLLAVGRPVLSAVFSR</sequence>
<dbReference type="SUPFAM" id="SSF88713">
    <property type="entry name" value="Glycoside hydrolase/deacetylase"/>
    <property type="match status" value="1"/>
</dbReference>
<dbReference type="PANTHER" id="PTHR10587">
    <property type="entry name" value="GLYCOSYL TRANSFERASE-RELATED"/>
    <property type="match status" value="1"/>
</dbReference>
<proteinExistence type="predicted"/>
<dbReference type="GO" id="GO:0005975">
    <property type="term" value="P:carbohydrate metabolic process"/>
    <property type="evidence" value="ECO:0007669"/>
    <property type="project" value="InterPro"/>
</dbReference>
<organism evidence="2">
    <name type="scientific">Nakamurella sp. A5-74</name>
    <dbReference type="NCBI Taxonomy" id="3158264"/>
    <lineage>
        <taxon>Bacteria</taxon>
        <taxon>Bacillati</taxon>
        <taxon>Actinomycetota</taxon>
        <taxon>Actinomycetes</taxon>
        <taxon>Nakamurellales</taxon>
        <taxon>Nakamurellaceae</taxon>
        <taxon>Nakamurella</taxon>
    </lineage>
</organism>
<dbReference type="GO" id="GO:0016810">
    <property type="term" value="F:hydrolase activity, acting on carbon-nitrogen (but not peptide) bonds"/>
    <property type="evidence" value="ECO:0007669"/>
    <property type="project" value="InterPro"/>
</dbReference>
<dbReference type="InterPro" id="IPR050248">
    <property type="entry name" value="Polysacc_deacetylase_ArnD"/>
</dbReference>
<feature type="domain" description="NodB homology" evidence="1">
    <location>
        <begin position="33"/>
        <end position="225"/>
    </location>
</feature>
<reference evidence="2" key="1">
    <citation type="submission" date="2024-05" db="EMBL/GenBank/DDBJ databases">
        <authorList>
            <person name="Cai S.Y."/>
            <person name="Jin L.M."/>
            <person name="Li H.R."/>
        </authorList>
    </citation>
    <scope>NUCLEOTIDE SEQUENCE</scope>
    <source>
        <strain evidence="2">A5-74</strain>
    </source>
</reference>
<protein>
    <submittedName>
        <fullName evidence="2">Polysaccharide deacetylase family protein</fullName>
    </submittedName>
</protein>
<dbReference type="AlphaFoldDB" id="A0AAU8DLS6"/>